<keyword evidence="1" id="KW-1133">Transmembrane helix</keyword>
<dbReference type="PANTHER" id="PTHR33269">
    <property type="entry name" value="NADH-UBIQUINONE OXIDOREDUCTASE CHAIN 6"/>
    <property type="match status" value="1"/>
</dbReference>
<evidence type="ECO:0008006" key="3">
    <source>
        <dbReference type="Google" id="ProtNLM"/>
    </source>
</evidence>
<dbReference type="InterPro" id="IPR001457">
    <property type="entry name" value="NADH_UbQ/plastoQ_OxRdtase_su6"/>
</dbReference>
<feature type="transmembrane region" description="Helical" evidence="1">
    <location>
        <begin position="71"/>
        <end position="92"/>
    </location>
</feature>
<accession>A0A381UPF6</accession>
<dbReference type="AlphaFoldDB" id="A0A381UPF6"/>
<dbReference type="Gene3D" id="1.20.120.1200">
    <property type="entry name" value="NADH-ubiquinone/plastoquinone oxidoreductase chain 6, subunit NuoJ"/>
    <property type="match status" value="1"/>
</dbReference>
<protein>
    <recommendedName>
        <fullName evidence="3">NADH-quinone oxidoreductase subunit J</fullName>
    </recommendedName>
</protein>
<reference evidence="2" key="1">
    <citation type="submission" date="2018-05" db="EMBL/GenBank/DDBJ databases">
        <authorList>
            <person name="Lanie J.A."/>
            <person name="Ng W.-L."/>
            <person name="Kazmierczak K.M."/>
            <person name="Andrzejewski T.M."/>
            <person name="Davidsen T.M."/>
            <person name="Wayne K.J."/>
            <person name="Tettelin H."/>
            <person name="Glass J.I."/>
            <person name="Rusch D."/>
            <person name="Podicherti R."/>
            <person name="Tsui H.-C.T."/>
            <person name="Winkler M.E."/>
        </authorList>
    </citation>
    <scope>NUCLEOTIDE SEQUENCE</scope>
</reference>
<evidence type="ECO:0000256" key="1">
    <source>
        <dbReference type="SAM" id="Phobius"/>
    </source>
</evidence>
<name>A0A381UPF6_9ZZZZ</name>
<dbReference type="Pfam" id="PF00499">
    <property type="entry name" value="Oxidored_q3"/>
    <property type="match status" value="1"/>
</dbReference>
<keyword evidence="1" id="KW-0472">Membrane</keyword>
<dbReference type="EMBL" id="UINC01006767">
    <property type="protein sequence ID" value="SVA29518.1"/>
    <property type="molecule type" value="Genomic_DNA"/>
</dbReference>
<dbReference type="NCBIfam" id="NF005164">
    <property type="entry name" value="PRK06638.1-4"/>
    <property type="match status" value="1"/>
</dbReference>
<sequence>MVVFSKNPINSVLFLIFSFINTAGIFLIAGAEFLALILVIVYVGAVAVLFLFVIMMLDLDVNQIKGEIKKYYKIGIPIGLILLVEMGLIIFLNPFKNESAFLNKEQVNSDLSNTERIGEVIYTDYFYHFQISGLILLVAMIGAIVLTLRHRDYVRRQNIKEQIMRDPDSSVELKNLLIQGDSQ</sequence>
<dbReference type="PANTHER" id="PTHR33269:SF17">
    <property type="entry name" value="NADH-UBIQUINONE OXIDOREDUCTASE CHAIN 6"/>
    <property type="match status" value="1"/>
</dbReference>
<proteinExistence type="predicted"/>
<organism evidence="2">
    <name type="scientific">marine metagenome</name>
    <dbReference type="NCBI Taxonomy" id="408172"/>
    <lineage>
        <taxon>unclassified sequences</taxon>
        <taxon>metagenomes</taxon>
        <taxon>ecological metagenomes</taxon>
    </lineage>
</organism>
<feature type="transmembrane region" description="Helical" evidence="1">
    <location>
        <begin position="125"/>
        <end position="148"/>
    </location>
</feature>
<evidence type="ECO:0000313" key="2">
    <source>
        <dbReference type="EMBL" id="SVA29518.1"/>
    </source>
</evidence>
<keyword evidence="1" id="KW-0812">Transmembrane</keyword>
<feature type="transmembrane region" description="Helical" evidence="1">
    <location>
        <begin position="35"/>
        <end position="59"/>
    </location>
</feature>
<feature type="transmembrane region" description="Helical" evidence="1">
    <location>
        <begin position="12"/>
        <end position="29"/>
    </location>
</feature>
<dbReference type="InterPro" id="IPR042106">
    <property type="entry name" value="Nuo/plastoQ_OxRdtase_6_NuoJ"/>
</dbReference>
<gene>
    <name evidence="2" type="ORF">METZ01_LOCUS82372</name>
</gene>
<dbReference type="GO" id="GO:0008137">
    <property type="term" value="F:NADH dehydrogenase (ubiquinone) activity"/>
    <property type="evidence" value="ECO:0007669"/>
    <property type="project" value="InterPro"/>
</dbReference>